<keyword evidence="4" id="KW-0732">Signal</keyword>
<dbReference type="InterPro" id="IPR050498">
    <property type="entry name" value="Ycf3"/>
</dbReference>
<evidence type="ECO:0000256" key="4">
    <source>
        <dbReference type="SAM" id="SignalP"/>
    </source>
</evidence>
<accession>A0A8J7M987</accession>
<dbReference type="SMART" id="SM00028">
    <property type="entry name" value="TPR"/>
    <property type="match status" value="3"/>
</dbReference>
<evidence type="ECO:0000256" key="2">
    <source>
        <dbReference type="ARBA" id="ARBA00022803"/>
    </source>
</evidence>
<feature type="signal peptide" evidence="4">
    <location>
        <begin position="1"/>
        <end position="22"/>
    </location>
</feature>
<dbReference type="InterPro" id="IPR011990">
    <property type="entry name" value="TPR-like_helical_dom_sf"/>
</dbReference>
<evidence type="ECO:0000313" key="5">
    <source>
        <dbReference type="EMBL" id="MBK0400570.1"/>
    </source>
</evidence>
<keyword evidence="6" id="KW-1185">Reference proteome</keyword>
<evidence type="ECO:0000256" key="3">
    <source>
        <dbReference type="PROSITE-ProRule" id="PRU00339"/>
    </source>
</evidence>
<feature type="repeat" description="TPR" evidence="3">
    <location>
        <begin position="194"/>
        <end position="227"/>
    </location>
</feature>
<dbReference type="RefSeq" id="WP_200611547.1">
    <property type="nucleotide sequence ID" value="NZ_JAEHHL010000009.1"/>
</dbReference>
<proteinExistence type="predicted"/>
<keyword evidence="1" id="KW-0677">Repeat</keyword>
<protein>
    <recommendedName>
        <fullName evidence="7">Tetratricopeptide repeat protein</fullName>
    </recommendedName>
</protein>
<evidence type="ECO:0000256" key="1">
    <source>
        <dbReference type="ARBA" id="ARBA00022737"/>
    </source>
</evidence>
<keyword evidence="2 3" id="KW-0802">TPR repeat</keyword>
<evidence type="ECO:0008006" key="7">
    <source>
        <dbReference type="Google" id="ProtNLM"/>
    </source>
</evidence>
<dbReference type="EMBL" id="JAEHHL010000009">
    <property type="protein sequence ID" value="MBK0400570.1"/>
    <property type="molecule type" value="Genomic_DNA"/>
</dbReference>
<feature type="chain" id="PRO_5035229890" description="Tetratricopeptide repeat protein" evidence="4">
    <location>
        <begin position="23"/>
        <end position="244"/>
    </location>
</feature>
<gene>
    <name evidence="5" type="ORF">H0I76_15330</name>
</gene>
<dbReference type="AlphaFoldDB" id="A0A8J7M987"/>
<dbReference type="InterPro" id="IPR019734">
    <property type="entry name" value="TPR_rpt"/>
</dbReference>
<sequence>MRAVRAICLGAAMAAMAGGARAVEDYDNCIALVAADPARAEAEAATWANFGGGPAARHCRAMAFAALGATRRAAEELTEIAFVARDLPEETRAEILLQAAGFFLDLQEPDAGLRVTEQAMRLKTTGETLTMRARLRAAKGQYGAALGDLDAAIAQAGPTADRLMLRATARREEGRLLEARQDVIWALELEPDLPIAYLELGRIEQAQSAKDRARDAYMRAIELDPGGDIAASARLSLQRMELGD</sequence>
<dbReference type="Gene3D" id="1.25.40.10">
    <property type="entry name" value="Tetratricopeptide repeat domain"/>
    <property type="match status" value="1"/>
</dbReference>
<dbReference type="PANTHER" id="PTHR44858">
    <property type="entry name" value="TETRATRICOPEPTIDE REPEAT PROTEIN 6"/>
    <property type="match status" value="1"/>
</dbReference>
<comment type="caution">
    <text evidence="5">The sequence shown here is derived from an EMBL/GenBank/DDBJ whole genome shotgun (WGS) entry which is preliminary data.</text>
</comment>
<evidence type="ECO:0000313" key="6">
    <source>
        <dbReference type="Proteomes" id="UP000655420"/>
    </source>
</evidence>
<organism evidence="5 6">
    <name type="scientific">Thermohalobaculum xanthum</name>
    <dbReference type="NCBI Taxonomy" id="2753746"/>
    <lineage>
        <taxon>Bacteria</taxon>
        <taxon>Pseudomonadati</taxon>
        <taxon>Pseudomonadota</taxon>
        <taxon>Alphaproteobacteria</taxon>
        <taxon>Rhodobacterales</taxon>
        <taxon>Paracoccaceae</taxon>
        <taxon>Thermohalobaculum</taxon>
    </lineage>
</organism>
<dbReference type="Proteomes" id="UP000655420">
    <property type="component" value="Unassembled WGS sequence"/>
</dbReference>
<reference evidence="5" key="1">
    <citation type="submission" date="2020-12" db="EMBL/GenBank/DDBJ databases">
        <title>Bacterial taxonomy.</title>
        <authorList>
            <person name="Pan X."/>
        </authorList>
    </citation>
    <scope>NUCLEOTIDE SEQUENCE</scope>
    <source>
        <strain evidence="5">M0105</strain>
    </source>
</reference>
<name>A0A8J7M987_9RHOB</name>
<dbReference type="SUPFAM" id="SSF48452">
    <property type="entry name" value="TPR-like"/>
    <property type="match status" value="1"/>
</dbReference>
<dbReference type="PANTHER" id="PTHR44858:SF1">
    <property type="entry name" value="UDP-N-ACETYLGLUCOSAMINE--PEPTIDE N-ACETYLGLUCOSAMINYLTRANSFERASE SPINDLY-RELATED"/>
    <property type="match status" value="1"/>
</dbReference>
<dbReference type="PROSITE" id="PS50005">
    <property type="entry name" value="TPR"/>
    <property type="match status" value="1"/>
</dbReference>